<evidence type="ECO:0000313" key="1">
    <source>
        <dbReference type="EMBL" id="EFG80191.1"/>
    </source>
</evidence>
<reference evidence="1 2" key="1">
    <citation type="submission" date="2010-04" db="EMBL/GenBank/DDBJ databases">
        <authorList>
            <person name="Weinstock G."/>
            <person name="Sodergren E."/>
            <person name="Clifton S."/>
            <person name="Fulton L."/>
            <person name="Fulton B."/>
            <person name="Courtney L."/>
            <person name="Fronick C."/>
            <person name="Harrison M."/>
            <person name="Strong C."/>
            <person name="Farmer C."/>
            <person name="Delahaunty K."/>
            <person name="Markovic C."/>
            <person name="Hall O."/>
            <person name="Minx P."/>
            <person name="Tomlinson C."/>
            <person name="Mitreva M."/>
            <person name="Hou S."/>
            <person name="Wollam A."/>
            <person name="Pepin K.H."/>
            <person name="Johnson M."/>
            <person name="Bhonagiri V."/>
            <person name="Zhang X."/>
            <person name="Suruliraj S."/>
            <person name="Warren W."/>
            <person name="Chinwalla A."/>
            <person name="Mardis E.R."/>
            <person name="Wilson R.K."/>
        </authorList>
    </citation>
    <scope>NUCLEOTIDE SEQUENCE [LARGE SCALE GENOMIC DNA]</scope>
    <source>
        <strain evidence="1 2">DSM 20306</strain>
    </source>
</reference>
<keyword evidence="2" id="KW-1185">Reference proteome</keyword>
<proteinExistence type="predicted"/>
<comment type="caution">
    <text evidence="1">The sequence shown here is derived from an EMBL/GenBank/DDBJ whole genome shotgun (WGS) entry which is preliminary data.</text>
</comment>
<name>A0ABP2ICH4_CORAM</name>
<evidence type="ECO:0008006" key="3">
    <source>
        <dbReference type="Google" id="ProtNLM"/>
    </source>
</evidence>
<dbReference type="Proteomes" id="UP000006015">
    <property type="component" value="Unassembled WGS sequence"/>
</dbReference>
<accession>A0ABP2ICH4</accession>
<protein>
    <recommendedName>
        <fullName evidence="3">Toxin-antitoxin system, antitoxin component, Xre family</fullName>
    </recommendedName>
</protein>
<evidence type="ECO:0000313" key="2">
    <source>
        <dbReference type="Proteomes" id="UP000006015"/>
    </source>
</evidence>
<dbReference type="EMBL" id="ADNS01000031">
    <property type="protein sequence ID" value="EFG80191.1"/>
    <property type="molecule type" value="Genomic_DNA"/>
</dbReference>
<dbReference type="RefSeq" id="WP_003849115.1">
    <property type="nucleotide sequence ID" value="NZ_CP009244.1"/>
</dbReference>
<organism evidence="1 2">
    <name type="scientific">Corynebacterium ammoniagenes DSM 20306</name>
    <dbReference type="NCBI Taxonomy" id="649754"/>
    <lineage>
        <taxon>Bacteria</taxon>
        <taxon>Bacillati</taxon>
        <taxon>Actinomycetota</taxon>
        <taxon>Actinomycetes</taxon>
        <taxon>Mycobacteriales</taxon>
        <taxon>Corynebacteriaceae</taxon>
        <taxon>Corynebacterium</taxon>
    </lineage>
</organism>
<sequence length="79" mass="8894">MLYKPRYVFRPGALEAIQRSRNIQTDKQLALYTGIEPQHLEKARAGYPVSTEVALRVAALQGDESYLAAWFDLEQPTAA</sequence>
<gene>
    <name evidence="1" type="ORF">HMPREF0281_02282</name>
</gene>